<keyword evidence="3" id="KW-1133">Transmembrane helix</keyword>
<dbReference type="Pfam" id="PF00990">
    <property type="entry name" value="GGDEF"/>
    <property type="match status" value="1"/>
</dbReference>
<feature type="transmembrane region" description="Helical" evidence="3">
    <location>
        <begin position="93"/>
        <end position="116"/>
    </location>
</feature>
<keyword evidence="3" id="KW-0472">Membrane</keyword>
<dbReference type="InterPro" id="IPR000160">
    <property type="entry name" value="GGDEF_dom"/>
</dbReference>
<reference evidence="5 6" key="1">
    <citation type="submission" date="2012-09" db="EMBL/GenBank/DDBJ databases">
        <title>Genome Sequence of alkane-degrading Bacterium Alcanivorax jadensis T9.</title>
        <authorList>
            <person name="Lai Q."/>
            <person name="Shao Z."/>
        </authorList>
    </citation>
    <scope>NUCLEOTIDE SEQUENCE [LARGE SCALE GENOMIC DNA]</scope>
    <source>
        <strain evidence="5 6">T9</strain>
    </source>
</reference>
<name>A0ABR4WAT5_9GAMM</name>
<comment type="catalytic activity">
    <reaction evidence="2">
        <text>2 GTP = 3',3'-c-di-GMP + 2 diphosphate</text>
        <dbReference type="Rhea" id="RHEA:24898"/>
        <dbReference type="ChEBI" id="CHEBI:33019"/>
        <dbReference type="ChEBI" id="CHEBI:37565"/>
        <dbReference type="ChEBI" id="CHEBI:58805"/>
        <dbReference type="EC" id="2.7.7.65"/>
    </reaction>
</comment>
<protein>
    <recommendedName>
        <fullName evidence="1">diguanylate cyclase</fullName>
        <ecNumber evidence="1">2.7.7.65</ecNumber>
    </recommendedName>
</protein>
<keyword evidence="3" id="KW-0812">Transmembrane</keyword>
<dbReference type="NCBIfam" id="TIGR00254">
    <property type="entry name" value="GGDEF"/>
    <property type="match status" value="1"/>
</dbReference>
<organism evidence="5 6">
    <name type="scientific">Alcanivorax jadensis T9</name>
    <dbReference type="NCBI Taxonomy" id="1177181"/>
    <lineage>
        <taxon>Bacteria</taxon>
        <taxon>Pseudomonadati</taxon>
        <taxon>Pseudomonadota</taxon>
        <taxon>Gammaproteobacteria</taxon>
        <taxon>Oceanospirillales</taxon>
        <taxon>Alcanivoracaceae</taxon>
        <taxon>Alcanivorax</taxon>
    </lineage>
</organism>
<evidence type="ECO:0000256" key="2">
    <source>
        <dbReference type="ARBA" id="ARBA00034247"/>
    </source>
</evidence>
<accession>A0ABR4WAT5</accession>
<dbReference type="EMBL" id="ARXU01000010">
    <property type="protein sequence ID" value="KGD60521.1"/>
    <property type="molecule type" value="Genomic_DNA"/>
</dbReference>
<dbReference type="PANTHER" id="PTHR45138:SF9">
    <property type="entry name" value="DIGUANYLATE CYCLASE DGCM-RELATED"/>
    <property type="match status" value="1"/>
</dbReference>
<dbReference type="InterPro" id="IPR043128">
    <property type="entry name" value="Rev_trsase/Diguanyl_cyclase"/>
</dbReference>
<evidence type="ECO:0000313" key="5">
    <source>
        <dbReference type="EMBL" id="KGD60521.1"/>
    </source>
</evidence>
<dbReference type="SUPFAM" id="SSF55073">
    <property type="entry name" value="Nucleotide cyclase"/>
    <property type="match status" value="1"/>
</dbReference>
<evidence type="ECO:0000313" key="6">
    <source>
        <dbReference type="Proteomes" id="UP000029443"/>
    </source>
</evidence>
<gene>
    <name evidence="5" type="ORF">T9A_02477</name>
</gene>
<keyword evidence="6" id="KW-1185">Reference proteome</keyword>
<feature type="domain" description="GGDEF" evidence="4">
    <location>
        <begin position="235"/>
        <end position="366"/>
    </location>
</feature>
<dbReference type="CDD" id="cd01949">
    <property type="entry name" value="GGDEF"/>
    <property type="match status" value="1"/>
</dbReference>
<dbReference type="PROSITE" id="PS50887">
    <property type="entry name" value="GGDEF"/>
    <property type="match status" value="1"/>
</dbReference>
<feature type="transmembrane region" description="Helical" evidence="3">
    <location>
        <begin position="161"/>
        <end position="180"/>
    </location>
</feature>
<dbReference type="SMART" id="SM00267">
    <property type="entry name" value="GGDEF"/>
    <property type="match status" value="1"/>
</dbReference>
<dbReference type="Proteomes" id="UP000029443">
    <property type="component" value="Unassembled WGS sequence"/>
</dbReference>
<dbReference type="PANTHER" id="PTHR45138">
    <property type="entry name" value="REGULATORY COMPONENTS OF SENSORY TRANSDUCTION SYSTEM"/>
    <property type="match status" value="1"/>
</dbReference>
<evidence type="ECO:0000256" key="1">
    <source>
        <dbReference type="ARBA" id="ARBA00012528"/>
    </source>
</evidence>
<proteinExistence type="predicted"/>
<dbReference type="InterPro" id="IPR050469">
    <property type="entry name" value="Diguanylate_Cyclase"/>
</dbReference>
<dbReference type="Gene3D" id="3.30.70.270">
    <property type="match status" value="1"/>
</dbReference>
<comment type="caution">
    <text evidence="5">The sequence shown here is derived from an EMBL/GenBank/DDBJ whole genome shotgun (WGS) entry which is preliminary data.</text>
</comment>
<feature type="transmembrane region" description="Helical" evidence="3">
    <location>
        <begin position="20"/>
        <end position="39"/>
    </location>
</feature>
<evidence type="ECO:0000259" key="4">
    <source>
        <dbReference type="PROSITE" id="PS50887"/>
    </source>
</evidence>
<sequence length="367" mass="41135">MDQSLTLNPAALQFQRLRRVLFAILAGGSAHTLLCWISLQLDFFRGGSPLFYALFGVIWVGHLGFILFMLLGLNRRLSEPSMIMPLMVWSTTGILLTALVVDQVRLCVMMIFFAIVQMGVLQASFRQFAWLAGYCVFGYAVILGVVSGYWPEVVDLRGEWIQWGLFSAMVLAVILLASEISTIRSQLSRRNLQLADIVERIHDMAVKDEMTGFYRRRHAMELLAKACGQAARGAYQLGVVYLDLDHFKRINDQYGHRVGDLVLERFAEVSRRHLSGQDFAARLGGEEFMLVLPVSDPEEASNLAEGILLGMRSQRFKEAPGLSVTVSAGLAMYHREETPEQVVLRADRALYQAKESGRDKLVVEQGA</sequence>
<dbReference type="EC" id="2.7.7.65" evidence="1"/>
<dbReference type="InterPro" id="IPR029787">
    <property type="entry name" value="Nucleotide_cyclase"/>
</dbReference>
<evidence type="ECO:0000256" key="3">
    <source>
        <dbReference type="SAM" id="Phobius"/>
    </source>
</evidence>
<feature type="transmembrane region" description="Helical" evidence="3">
    <location>
        <begin position="51"/>
        <end position="73"/>
    </location>
</feature>
<feature type="transmembrane region" description="Helical" evidence="3">
    <location>
        <begin position="128"/>
        <end position="149"/>
    </location>
</feature>